<dbReference type="InterPro" id="IPR027417">
    <property type="entry name" value="P-loop_NTPase"/>
</dbReference>
<accession>A0A511JKA4</accession>
<dbReference type="GO" id="GO:0005886">
    <property type="term" value="C:plasma membrane"/>
    <property type="evidence" value="ECO:0007669"/>
    <property type="project" value="UniProtKB-SubCell"/>
</dbReference>
<evidence type="ECO:0000256" key="5">
    <source>
        <dbReference type="ARBA" id="ARBA00022840"/>
    </source>
</evidence>
<evidence type="ECO:0000256" key="6">
    <source>
        <dbReference type="ARBA" id="ARBA00023251"/>
    </source>
</evidence>
<dbReference type="InterPro" id="IPR003593">
    <property type="entry name" value="AAA+_ATPase"/>
</dbReference>
<dbReference type="Pfam" id="PF00005">
    <property type="entry name" value="ABC_tran"/>
    <property type="match status" value="1"/>
</dbReference>
<dbReference type="GO" id="GO:0016887">
    <property type="term" value="F:ATP hydrolysis activity"/>
    <property type="evidence" value="ECO:0007669"/>
    <property type="project" value="InterPro"/>
</dbReference>
<sequence length="310" mass="32988">MDVRGLTRTFRRPGRPDRIALDAVELAVTVGTTHGLLGPNGAGKTTLCKILSTVLLPTSGEVRVLGHDAARDPRAVRSQIGIAFGGERGLYGRLTVEQNLRYWAALLGLGGRQARSRVALTMERFGLRDRARDRVETLSRGWKQRVHLARAVLGEPQLLILDEPTAGLDPVAARAVRQIVSDELAGTCTVLLTTHDLREAELLCSTVTVMGGGRVLAAGNPAELALTDRPTHTVVLATPAPAVVERLCASVRATAVEVSSGRTELRFTSSTDLQQGIAVLLSDGVVGFTVGEGSLEDYYVDLVGSRGVGE</sequence>
<dbReference type="Gene3D" id="3.40.50.300">
    <property type="entry name" value="P-loop containing nucleotide triphosphate hydrolases"/>
    <property type="match status" value="1"/>
</dbReference>
<comment type="subcellular location">
    <subcellularLocation>
        <location evidence="1">Cell membrane</location>
        <topology evidence="1">Peripheral membrane protein</topology>
    </subcellularLocation>
</comment>
<evidence type="ECO:0000256" key="3">
    <source>
        <dbReference type="ARBA" id="ARBA00022448"/>
    </source>
</evidence>
<dbReference type="PROSITE" id="PS50893">
    <property type="entry name" value="ABC_TRANSPORTER_2"/>
    <property type="match status" value="1"/>
</dbReference>
<dbReference type="GO" id="GO:0046677">
    <property type="term" value="P:response to antibiotic"/>
    <property type="evidence" value="ECO:0007669"/>
    <property type="project" value="UniProtKB-KW"/>
</dbReference>
<protein>
    <submittedName>
        <fullName evidence="8">ABC transporter ATP-binding protein</fullName>
    </submittedName>
</protein>
<dbReference type="PANTHER" id="PTHR42711">
    <property type="entry name" value="ABC TRANSPORTER ATP-BINDING PROTEIN"/>
    <property type="match status" value="1"/>
</dbReference>
<dbReference type="Proteomes" id="UP000321049">
    <property type="component" value="Unassembled WGS sequence"/>
</dbReference>
<reference evidence="8 9" key="1">
    <citation type="submission" date="2019-07" db="EMBL/GenBank/DDBJ databases">
        <title>Whole genome shotgun sequence of Cellulomonas terrae NBRC 100819.</title>
        <authorList>
            <person name="Hosoyama A."/>
            <person name="Uohara A."/>
            <person name="Ohji S."/>
            <person name="Ichikawa N."/>
        </authorList>
    </citation>
    <scope>NUCLEOTIDE SEQUENCE [LARGE SCALE GENOMIC DNA]</scope>
    <source>
        <strain evidence="8 9">NBRC 100819</strain>
    </source>
</reference>
<comment type="similarity">
    <text evidence="2">Belongs to the ABC transporter superfamily.</text>
</comment>
<dbReference type="AlphaFoldDB" id="A0A511JKA4"/>
<dbReference type="InterPro" id="IPR003439">
    <property type="entry name" value="ABC_transporter-like_ATP-bd"/>
</dbReference>
<evidence type="ECO:0000256" key="4">
    <source>
        <dbReference type="ARBA" id="ARBA00022741"/>
    </source>
</evidence>
<evidence type="ECO:0000256" key="1">
    <source>
        <dbReference type="ARBA" id="ARBA00004202"/>
    </source>
</evidence>
<dbReference type="SUPFAM" id="SSF52540">
    <property type="entry name" value="P-loop containing nucleoside triphosphate hydrolases"/>
    <property type="match status" value="1"/>
</dbReference>
<evidence type="ECO:0000256" key="2">
    <source>
        <dbReference type="ARBA" id="ARBA00005417"/>
    </source>
</evidence>
<evidence type="ECO:0000259" key="7">
    <source>
        <dbReference type="PROSITE" id="PS50893"/>
    </source>
</evidence>
<dbReference type="PANTHER" id="PTHR42711:SF5">
    <property type="entry name" value="ABC TRANSPORTER ATP-BINDING PROTEIN NATA"/>
    <property type="match status" value="1"/>
</dbReference>
<name>A0A511JKA4_9CELL</name>
<keyword evidence="6" id="KW-0046">Antibiotic resistance</keyword>
<comment type="caution">
    <text evidence="8">The sequence shown here is derived from an EMBL/GenBank/DDBJ whole genome shotgun (WGS) entry which is preliminary data.</text>
</comment>
<keyword evidence="4" id="KW-0547">Nucleotide-binding</keyword>
<gene>
    <name evidence="8" type="primary">drrA</name>
    <name evidence="8" type="ORF">CTE05_19110</name>
</gene>
<evidence type="ECO:0000313" key="9">
    <source>
        <dbReference type="Proteomes" id="UP000321049"/>
    </source>
</evidence>
<feature type="domain" description="ABC transporter" evidence="7">
    <location>
        <begin position="1"/>
        <end position="237"/>
    </location>
</feature>
<dbReference type="CDD" id="cd03230">
    <property type="entry name" value="ABC_DR_subfamily_A"/>
    <property type="match status" value="1"/>
</dbReference>
<dbReference type="RefSeq" id="WP_186814817.1">
    <property type="nucleotide sequence ID" value="NZ_BJWH01000008.1"/>
</dbReference>
<proteinExistence type="inferred from homology"/>
<keyword evidence="5 8" id="KW-0067">ATP-binding</keyword>
<dbReference type="InterPro" id="IPR050763">
    <property type="entry name" value="ABC_transporter_ATP-binding"/>
</dbReference>
<organism evidence="8 9">
    <name type="scientific">Cellulomonas terrae</name>
    <dbReference type="NCBI Taxonomy" id="311234"/>
    <lineage>
        <taxon>Bacteria</taxon>
        <taxon>Bacillati</taxon>
        <taxon>Actinomycetota</taxon>
        <taxon>Actinomycetes</taxon>
        <taxon>Micrococcales</taxon>
        <taxon>Cellulomonadaceae</taxon>
        <taxon>Cellulomonas</taxon>
    </lineage>
</organism>
<keyword evidence="9" id="KW-1185">Reference proteome</keyword>
<evidence type="ECO:0000313" key="8">
    <source>
        <dbReference type="EMBL" id="GEL98364.1"/>
    </source>
</evidence>
<keyword evidence="3" id="KW-0813">Transport</keyword>
<dbReference type="SMART" id="SM00382">
    <property type="entry name" value="AAA"/>
    <property type="match status" value="1"/>
</dbReference>
<dbReference type="EMBL" id="BJWH01000008">
    <property type="protein sequence ID" value="GEL98364.1"/>
    <property type="molecule type" value="Genomic_DNA"/>
</dbReference>
<dbReference type="GO" id="GO:0005524">
    <property type="term" value="F:ATP binding"/>
    <property type="evidence" value="ECO:0007669"/>
    <property type="project" value="UniProtKB-KW"/>
</dbReference>